<protein>
    <submittedName>
        <fullName evidence="1">Minor capsid protein</fullName>
    </submittedName>
</protein>
<sequence>MIAAALARHIAELDFGTYDGAGTGAPVFLGDGNGMPDKPDVCWAVYTLPSFPRSDPTIDYETPEVQAVYRTAVDGPKARPGAEAIDALRRALDGTFNTRWAESTVDEVDVLTCDAASSTPVPLDPDARGRPRWSVSFQLETPIRR</sequence>
<name>A0ABU5RNC5_9PSEU</name>
<proteinExistence type="predicted"/>
<dbReference type="EMBL" id="JAYFSI010000027">
    <property type="protein sequence ID" value="MEA5367713.1"/>
    <property type="molecule type" value="Genomic_DNA"/>
</dbReference>
<organism evidence="1 2">
    <name type="scientific">Amycolatopsis heterodermiae</name>
    <dbReference type="NCBI Taxonomy" id="3110235"/>
    <lineage>
        <taxon>Bacteria</taxon>
        <taxon>Bacillati</taxon>
        <taxon>Actinomycetota</taxon>
        <taxon>Actinomycetes</taxon>
        <taxon>Pseudonocardiales</taxon>
        <taxon>Pseudonocardiaceae</taxon>
        <taxon>Amycolatopsis</taxon>
    </lineage>
</organism>
<gene>
    <name evidence="1" type="ORF">VA596_49840</name>
</gene>
<evidence type="ECO:0000313" key="2">
    <source>
        <dbReference type="Proteomes" id="UP001304298"/>
    </source>
</evidence>
<keyword evidence="2" id="KW-1185">Reference proteome</keyword>
<reference evidence="1 2" key="1">
    <citation type="submission" date="2023-12" db="EMBL/GenBank/DDBJ databases">
        <title>Amycolatopsis sp. V23-08.</title>
        <authorList>
            <person name="Somphong A."/>
        </authorList>
    </citation>
    <scope>NUCLEOTIDE SEQUENCE [LARGE SCALE GENOMIC DNA]</scope>
    <source>
        <strain evidence="1 2">V23-08</strain>
    </source>
</reference>
<dbReference type="RefSeq" id="WP_323337846.1">
    <property type="nucleotide sequence ID" value="NZ_JAYFSI010000027.1"/>
</dbReference>
<comment type="caution">
    <text evidence="1">The sequence shown here is derived from an EMBL/GenBank/DDBJ whole genome shotgun (WGS) entry which is preliminary data.</text>
</comment>
<evidence type="ECO:0000313" key="1">
    <source>
        <dbReference type="EMBL" id="MEA5367713.1"/>
    </source>
</evidence>
<dbReference type="Proteomes" id="UP001304298">
    <property type="component" value="Unassembled WGS sequence"/>
</dbReference>
<accession>A0ABU5RNC5</accession>